<dbReference type="PROSITE" id="PS50005">
    <property type="entry name" value="TPR"/>
    <property type="match status" value="1"/>
</dbReference>
<dbReference type="SUPFAM" id="SSF48452">
    <property type="entry name" value="TPR-like"/>
    <property type="match status" value="1"/>
</dbReference>
<protein>
    <recommendedName>
        <fullName evidence="5">Tetratricopeptide repeat protein</fullName>
    </recommendedName>
</protein>
<dbReference type="InterPro" id="IPR019734">
    <property type="entry name" value="TPR_rpt"/>
</dbReference>
<proteinExistence type="predicted"/>
<feature type="coiled-coil region" evidence="2">
    <location>
        <begin position="116"/>
        <end position="143"/>
    </location>
</feature>
<evidence type="ECO:0000313" key="3">
    <source>
        <dbReference type="EMBL" id="BDG06582.1"/>
    </source>
</evidence>
<dbReference type="EMBL" id="AP025591">
    <property type="protein sequence ID" value="BDG06582.1"/>
    <property type="molecule type" value="Genomic_DNA"/>
</dbReference>
<organism evidence="3 4">
    <name type="scientific">Anaeromyxobacter oryzae</name>
    <dbReference type="NCBI Taxonomy" id="2918170"/>
    <lineage>
        <taxon>Bacteria</taxon>
        <taxon>Pseudomonadati</taxon>
        <taxon>Myxococcota</taxon>
        <taxon>Myxococcia</taxon>
        <taxon>Myxococcales</taxon>
        <taxon>Cystobacterineae</taxon>
        <taxon>Anaeromyxobacteraceae</taxon>
        <taxon>Anaeromyxobacter</taxon>
    </lineage>
</organism>
<evidence type="ECO:0008006" key="5">
    <source>
        <dbReference type="Google" id="ProtNLM"/>
    </source>
</evidence>
<dbReference type="Gene3D" id="1.25.40.10">
    <property type="entry name" value="Tetratricopeptide repeat domain"/>
    <property type="match status" value="1"/>
</dbReference>
<keyword evidence="4" id="KW-1185">Reference proteome</keyword>
<accession>A0ABN6N039</accession>
<dbReference type="Proteomes" id="UP001162891">
    <property type="component" value="Chromosome"/>
</dbReference>
<keyword evidence="1" id="KW-0802">TPR repeat</keyword>
<dbReference type="RefSeq" id="WP_248356912.1">
    <property type="nucleotide sequence ID" value="NZ_AP025591.1"/>
</dbReference>
<dbReference type="InterPro" id="IPR011990">
    <property type="entry name" value="TPR-like_helical_dom_sf"/>
</dbReference>
<evidence type="ECO:0000256" key="2">
    <source>
        <dbReference type="SAM" id="Coils"/>
    </source>
</evidence>
<evidence type="ECO:0000313" key="4">
    <source>
        <dbReference type="Proteomes" id="UP001162891"/>
    </source>
</evidence>
<evidence type="ECO:0000256" key="1">
    <source>
        <dbReference type="PROSITE-ProRule" id="PRU00339"/>
    </source>
</evidence>
<keyword evidence="2" id="KW-0175">Coiled coil</keyword>
<feature type="repeat" description="TPR" evidence="1">
    <location>
        <begin position="54"/>
        <end position="87"/>
    </location>
</feature>
<name>A0ABN6N039_9BACT</name>
<reference evidence="4" key="1">
    <citation type="journal article" date="2022" name="Int. J. Syst. Evol. Microbiol.">
        <title>Anaeromyxobacter oryzae sp. nov., Anaeromyxobacter diazotrophicus sp. nov. and Anaeromyxobacter paludicola sp. nov., isolated from paddy soils.</title>
        <authorList>
            <person name="Itoh H."/>
            <person name="Xu Z."/>
            <person name="Mise K."/>
            <person name="Masuda Y."/>
            <person name="Ushijima N."/>
            <person name="Hayakawa C."/>
            <person name="Shiratori Y."/>
            <person name="Senoo K."/>
        </authorList>
    </citation>
    <scope>NUCLEOTIDE SEQUENCE [LARGE SCALE GENOMIC DNA]</scope>
    <source>
        <strain evidence="4">Red232</strain>
    </source>
</reference>
<gene>
    <name evidence="3" type="ORF">AMOR_55780</name>
</gene>
<sequence>MNIVPLVLLGLALAAPAELKRAKDRFEFGAYADAAGALRHLLAGEPDLTDDEAVDAYRMLGISEYHLGDLPQARAAFVNLLSYDPDYALDPFLVPPPIVEFFDRVKKEHEPALAPLRERRRALRQQQRLADDAKRRLLAEEAARTGPPTKVVRVQERLYLFNWMPLGAGQFQNGQRAKGTAIAAGQIAMGLVNITAILVHNQIAKDAARTCVSGQPGCSNPPYTDSDRRLLGNVEAVKYVSAGLFWALYAYGVWDAHKYFVPIVETEMTPTGQLTGGSLKLEWSF</sequence>